<sequence>MLEPHTFSNLSSEKYSSWEMEVHVVSREVIKPSSTTPNHLRTYKLSRLDQMNIDIFIPIVFFYQEAPKNSDDLLKKSLSDTLTHYYPLAGRVKDCLYVDCDDYGISSVVARVDGDMSNVFKQPEFDQEEC</sequence>
<protein>
    <submittedName>
        <fullName evidence="4">Uncharacterized protein</fullName>
    </submittedName>
</protein>
<evidence type="ECO:0000313" key="4">
    <source>
        <dbReference type="EMBL" id="KAH7565783.1"/>
    </source>
</evidence>
<dbReference type="InterPro" id="IPR023213">
    <property type="entry name" value="CAT-like_dom_sf"/>
</dbReference>
<evidence type="ECO:0000313" key="5">
    <source>
        <dbReference type="Proteomes" id="UP000827721"/>
    </source>
</evidence>
<dbReference type="EMBL" id="JAFEMO010000008">
    <property type="protein sequence ID" value="KAH7565783.1"/>
    <property type="molecule type" value="Genomic_DNA"/>
</dbReference>
<evidence type="ECO:0000256" key="2">
    <source>
        <dbReference type="ARBA" id="ARBA00022679"/>
    </source>
</evidence>
<evidence type="ECO:0000256" key="3">
    <source>
        <dbReference type="ARBA" id="ARBA00023315"/>
    </source>
</evidence>
<organism evidence="4 5">
    <name type="scientific">Xanthoceras sorbifolium</name>
    <dbReference type="NCBI Taxonomy" id="99658"/>
    <lineage>
        <taxon>Eukaryota</taxon>
        <taxon>Viridiplantae</taxon>
        <taxon>Streptophyta</taxon>
        <taxon>Embryophyta</taxon>
        <taxon>Tracheophyta</taxon>
        <taxon>Spermatophyta</taxon>
        <taxon>Magnoliopsida</taxon>
        <taxon>eudicotyledons</taxon>
        <taxon>Gunneridae</taxon>
        <taxon>Pentapetalae</taxon>
        <taxon>rosids</taxon>
        <taxon>malvids</taxon>
        <taxon>Sapindales</taxon>
        <taxon>Sapindaceae</taxon>
        <taxon>Xanthoceroideae</taxon>
        <taxon>Xanthoceras</taxon>
    </lineage>
</organism>
<keyword evidence="2" id="KW-0808">Transferase</keyword>
<dbReference type="Proteomes" id="UP000827721">
    <property type="component" value="Unassembled WGS sequence"/>
</dbReference>
<keyword evidence="5" id="KW-1185">Reference proteome</keyword>
<evidence type="ECO:0000256" key="1">
    <source>
        <dbReference type="ARBA" id="ARBA00009861"/>
    </source>
</evidence>
<dbReference type="Pfam" id="PF02458">
    <property type="entry name" value="Transferase"/>
    <property type="match status" value="1"/>
</dbReference>
<proteinExistence type="inferred from homology"/>
<dbReference type="PANTHER" id="PTHR31623:SF28">
    <property type="entry name" value="BAHD ACYLTRANSFERASE"/>
    <property type="match status" value="1"/>
</dbReference>
<comment type="caution">
    <text evidence="4">The sequence shown here is derived from an EMBL/GenBank/DDBJ whole genome shotgun (WGS) entry which is preliminary data.</text>
</comment>
<accession>A0ABQ8HN81</accession>
<keyword evidence="3" id="KW-0012">Acyltransferase</keyword>
<dbReference type="Gene3D" id="3.30.559.10">
    <property type="entry name" value="Chloramphenicol acetyltransferase-like domain"/>
    <property type="match status" value="1"/>
</dbReference>
<name>A0ABQ8HN81_9ROSI</name>
<gene>
    <name evidence="4" type="ORF">JRO89_XS08G0015700</name>
</gene>
<comment type="similarity">
    <text evidence="1">Belongs to the plant acyltransferase family.</text>
</comment>
<dbReference type="PANTHER" id="PTHR31623">
    <property type="entry name" value="F21J9.9"/>
    <property type="match status" value="1"/>
</dbReference>
<reference evidence="4 5" key="1">
    <citation type="submission" date="2021-02" db="EMBL/GenBank/DDBJ databases">
        <title>Plant Genome Project.</title>
        <authorList>
            <person name="Zhang R.-G."/>
        </authorList>
    </citation>
    <scope>NUCLEOTIDE SEQUENCE [LARGE SCALE GENOMIC DNA]</scope>
    <source>
        <tissue evidence="4">Leaves</tissue>
    </source>
</reference>